<dbReference type="AlphaFoldDB" id="A0A1K0GPA6"/>
<dbReference type="Proteomes" id="UP000182486">
    <property type="component" value="Unassembled WGS sequence"/>
</dbReference>
<accession>A0A1K0GPA6</accession>
<keyword evidence="3" id="KW-1185">Reference proteome</keyword>
<reference evidence="2 3" key="1">
    <citation type="submission" date="2016-09" db="EMBL/GenBank/DDBJ databases">
        <title>Couchioplanes caeruleus draft genome sequence.</title>
        <authorList>
            <person name="Sheehan J."/>
            <person name="Caffrey P."/>
        </authorList>
    </citation>
    <scope>NUCLEOTIDE SEQUENCE [LARGE SCALE GENOMIC DNA]</scope>
    <source>
        <strain evidence="2 3">DSM 43634</strain>
    </source>
</reference>
<evidence type="ECO:0000256" key="1">
    <source>
        <dbReference type="SAM" id="MobiDB-lite"/>
    </source>
</evidence>
<dbReference type="RefSeq" id="WP_071805076.1">
    <property type="nucleotide sequence ID" value="NZ_MEIA01000109.1"/>
</dbReference>
<gene>
    <name evidence="2" type="ORF">BG844_11150</name>
</gene>
<name>A0A1K0GPA6_9ACTN</name>
<sequence>MTEPTESAGGGAAQAASEHVVEVEILDLDAGTENIDNDNDTLEAGGAADTAEEDAGDIDGAIKKLEAEAGRARQAKEAAENTLADKENRLAALRTVQRELDANKQAYGAAYDKLKRDEKAYRDFLTSEKGSLEKLLGPVADEVRKKAAALGDERKSLEREVDSRTTAATEAEAARDASKVKAKELSDRSGELKKLAATITARLALLKTRRDEITKASQAGQYALAYWLLTGRDYAAVLDREPKLIAPTGLAQALIDALDAQAKAEQRQADDERTVVRHRAELTDARKRLDDHLANGEARLRADLEQMATMEGDKPHA</sequence>
<evidence type="ECO:0000313" key="2">
    <source>
        <dbReference type="EMBL" id="OJF14206.1"/>
    </source>
</evidence>
<organism evidence="2 3">
    <name type="scientific">Couchioplanes caeruleus subsp. caeruleus</name>
    <dbReference type="NCBI Taxonomy" id="56427"/>
    <lineage>
        <taxon>Bacteria</taxon>
        <taxon>Bacillati</taxon>
        <taxon>Actinomycetota</taxon>
        <taxon>Actinomycetes</taxon>
        <taxon>Micromonosporales</taxon>
        <taxon>Micromonosporaceae</taxon>
        <taxon>Couchioplanes</taxon>
    </lineage>
</organism>
<proteinExistence type="predicted"/>
<dbReference type="EMBL" id="MEIA01000109">
    <property type="protein sequence ID" value="OJF14206.1"/>
    <property type="molecule type" value="Genomic_DNA"/>
</dbReference>
<feature type="region of interest" description="Disordered" evidence="1">
    <location>
        <begin position="156"/>
        <end position="175"/>
    </location>
</feature>
<comment type="caution">
    <text evidence="2">The sequence shown here is derived from an EMBL/GenBank/DDBJ whole genome shotgun (WGS) entry which is preliminary data.</text>
</comment>
<feature type="region of interest" description="Disordered" evidence="1">
    <location>
        <begin position="29"/>
        <end position="56"/>
    </location>
</feature>
<evidence type="ECO:0000313" key="3">
    <source>
        <dbReference type="Proteomes" id="UP000182486"/>
    </source>
</evidence>
<protein>
    <submittedName>
        <fullName evidence="2">Uncharacterized protein</fullName>
    </submittedName>
</protein>